<proteinExistence type="predicted"/>
<feature type="region of interest" description="Disordered" evidence="2">
    <location>
        <begin position="369"/>
        <end position="396"/>
    </location>
</feature>
<dbReference type="Proteomes" id="UP000601435">
    <property type="component" value="Unassembled WGS sequence"/>
</dbReference>
<keyword evidence="1" id="KW-0233">DNA recombination</keyword>
<evidence type="ECO:0000256" key="1">
    <source>
        <dbReference type="ARBA" id="ARBA00023172"/>
    </source>
</evidence>
<keyword evidence="4" id="KW-1185">Reference proteome</keyword>
<dbReference type="GO" id="GO:0006310">
    <property type="term" value="P:DNA recombination"/>
    <property type="evidence" value="ECO:0007669"/>
    <property type="project" value="UniProtKB-KW"/>
</dbReference>
<dbReference type="CDD" id="cd00397">
    <property type="entry name" value="DNA_BRE_C"/>
    <property type="match status" value="1"/>
</dbReference>
<dbReference type="InterPro" id="IPR013762">
    <property type="entry name" value="Integrase-like_cat_sf"/>
</dbReference>
<gene>
    <name evidence="3" type="ORF">SNEC2469_LOCUS16688</name>
</gene>
<feature type="region of interest" description="Disordered" evidence="2">
    <location>
        <begin position="1185"/>
        <end position="1214"/>
    </location>
</feature>
<name>A0A812UDM1_9DINO</name>
<reference evidence="3" key="1">
    <citation type="submission" date="2021-02" db="EMBL/GenBank/DDBJ databases">
        <authorList>
            <person name="Dougan E. K."/>
            <person name="Rhodes N."/>
            <person name="Thang M."/>
            <person name="Chan C."/>
        </authorList>
    </citation>
    <scope>NUCLEOTIDE SEQUENCE</scope>
</reference>
<sequence length="1515" mass="163456">RRRSESMCVLRDEEGFLLCLPGHFGDLSAHGTGLGYQTAVSELGPSAADTRAAKRAPKAKRPSVAQIATQTAALTEVVAKISTQLAALQQQAAGPPAAQPEPLHSAPKEAPPLDSQARLRQSPVSALVPPYQSVPKSLAAALGAPPPVRRTPDPLPAAQADLDAQMEAAIIEGELPNVQEPGVLASAMMAQSRALLALVGHLAQGGDPVLDSQTSSSSRTAQSRQRLQAELAQLSGVFAEKVRAKAAHRMAPAGINPAEPASLCRYFERPPELSILLTAEQPKAAADALGLLLVYLDQLALDSGSTTVAYLMTLLPDPPQGLFAEGPAPPGGSLQAFTPLADQTWITSALGFLREMDLITTRRAEAKEAAEGGKVGRAEGSSRCRDKVSSADTARAEGSSRCRNNVSSADKACTDACDLGGPALAFDGEFNFSSWAGALPRLVLKTRTAFSHFLFKTLHLQRDEALSVPTALFPLPLPDAFPARSKPRERGGSKRGCGNVRVALHCLVMALNFLHAGFRPPPLDSLRRPPGASHVAVYKRLVGFLRASCRLGVPCPSVLADEALTWLPGAAGAKVPHRASGPDCLRPYRTLDAEGIVLHGSGNWDPTPYLPTSMRLAYLESPDMLLQLLKVWDARSLLQLRRGQNSYECRLEGVSPELPAGFLLTNAVKPCLLLRDFVGTKAFEHYVAWVALFQGDASGVEFATAAHSAFLEGTSDLPSPEKGRIEVPPALLPESAQFTSESPDPPAPSASERMILKARAAYEKAGILGSPEKDTLSEDVFVIGGAQVDSSPASVRAGLVQVGTPIQKRLSLSLASLKLAGYRTTTEELTSMITGAWISALLFRRCAMACLGKLFGISVKEAPGPEGSRLVSLPVLAANIAAPFLQEVFASDASMKKGAYVKTIASHDEASVLWLAADTKGFYTMLDPPARAALASVGAEPLDLVAGPPSVPKPCPDREAPFVPKPIGQRFDFLEHFDVLRLDAYDWLLFMIQASDQERANIAAALVVPLCSKARATPLWRYLCNLDGTAAACKAVPCWASTAGSSKAPIASRLPAALEIALEEAFCSSLRNQAVEPPPRVGLESLLVNDLLAARPWDVSASWVWREAAHINLLETRAYLKTLRDLAKRGDDARFVHVVDSAVTLGSSVKGRSSARTLEKALKQGAALQIAGGLYPAPVFGPTLQTFTPHRPSKDSDRSRQQRRSGNDLPQGRPVLARTRVNRARLLVDFEAWLVERGPGYDAGRPYWIYSETVNGVAARAPAVRRQLQQAWDLGFSWLAIEPYSHHVPLPGILLCAILTACLVWGWVREAGLFALAWGGLLRIGEATNAKRSDLVLPRDVLFTQCFVLLRIQEPKTRLRMARHQAARVEPQGLVELIDLVFHGLRPDERLWPRSQQTLRKRLDAVLARLGITPREGEKALDLGSFRPGGATYLLQQTEDLELTRRRGRWASHKVMEIYLQEVASITFYPQLPLPVREQVLRFAQGFRPTLAKAKQWEARGIPPTAWYSLLLAEG</sequence>
<dbReference type="EMBL" id="CAJNJA010027223">
    <property type="protein sequence ID" value="CAE7571859.1"/>
    <property type="molecule type" value="Genomic_DNA"/>
</dbReference>
<organism evidence="3 4">
    <name type="scientific">Symbiodinium necroappetens</name>
    <dbReference type="NCBI Taxonomy" id="1628268"/>
    <lineage>
        <taxon>Eukaryota</taxon>
        <taxon>Sar</taxon>
        <taxon>Alveolata</taxon>
        <taxon>Dinophyceae</taxon>
        <taxon>Suessiales</taxon>
        <taxon>Symbiodiniaceae</taxon>
        <taxon>Symbiodinium</taxon>
    </lineage>
</organism>
<dbReference type="OrthoDB" id="442379at2759"/>
<evidence type="ECO:0000313" key="3">
    <source>
        <dbReference type="EMBL" id="CAE7571859.1"/>
    </source>
</evidence>
<dbReference type="InterPro" id="IPR011010">
    <property type="entry name" value="DNA_brk_join_enz"/>
</dbReference>
<accession>A0A812UDM1</accession>
<dbReference type="GO" id="GO:0003677">
    <property type="term" value="F:DNA binding"/>
    <property type="evidence" value="ECO:0007669"/>
    <property type="project" value="InterPro"/>
</dbReference>
<dbReference type="GO" id="GO:0015074">
    <property type="term" value="P:DNA integration"/>
    <property type="evidence" value="ECO:0007669"/>
    <property type="project" value="InterPro"/>
</dbReference>
<evidence type="ECO:0000313" key="4">
    <source>
        <dbReference type="Proteomes" id="UP000601435"/>
    </source>
</evidence>
<protein>
    <submittedName>
        <fullName evidence="3">Uncharacterized protein</fullName>
    </submittedName>
</protein>
<feature type="non-terminal residue" evidence="3">
    <location>
        <position position="1515"/>
    </location>
</feature>
<dbReference type="Gene3D" id="1.10.443.10">
    <property type="entry name" value="Intergrase catalytic core"/>
    <property type="match status" value="1"/>
</dbReference>
<feature type="region of interest" description="Disordered" evidence="2">
    <location>
        <begin position="90"/>
        <end position="122"/>
    </location>
</feature>
<feature type="compositionally biased region" description="Low complexity" evidence="2">
    <location>
        <begin position="90"/>
        <end position="103"/>
    </location>
</feature>
<comment type="caution">
    <text evidence="3">The sequence shown here is derived from an EMBL/GenBank/DDBJ whole genome shotgun (WGS) entry which is preliminary data.</text>
</comment>
<evidence type="ECO:0000256" key="2">
    <source>
        <dbReference type="SAM" id="MobiDB-lite"/>
    </source>
</evidence>
<dbReference type="SUPFAM" id="SSF56349">
    <property type="entry name" value="DNA breaking-rejoining enzymes"/>
    <property type="match status" value="1"/>
</dbReference>